<dbReference type="Proteomes" id="UP000242715">
    <property type="component" value="Unassembled WGS sequence"/>
</dbReference>
<accession>A0A2Z6NCF2</accession>
<reference evidence="2" key="1">
    <citation type="journal article" date="2017" name="Front. Plant Sci.">
        <title>Climate Clever Clovers: New Paradigm to Reduce the Environmental Footprint of Ruminants by Breeding Low Methanogenic Forages Utilizing Haplotype Variation.</title>
        <authorList>
            <person name="Kaur P."/>
            <person name="Appels R."/>
            <person name="Bayer P.E."/>
            <person name="Keeble-Gagnere G."/>
            <person name="Wang J."/>
            <person name="Hirakawa H."/>
            <person name="Shirasawa K."/>
            <person name="Vercoe P."/>
            <person name="Stefanova K."/>
            <person name="Durmic Z."/>
            <person name="Nichols P."/>
            <person name="Revell C."/>
            <person name="Isobe S.N."/>
            <person name="Edwards D."/>
            <person name="Erskine W."/>
        </authorList>
    </citation>
    <scope>NUCLEOTIDE SEQUENCE [LARGE SCALE GENOMIC DNA]</scope>
    <source>
        <strain evidence="2">cv. Daliak</strain>
    </source>
</reference>
<name>A0A2Z6NCF2_TRISU</name>
<keyword evidence="2" id="KW-1185">Reference proteome</keyword>
<organism evidence="1 2">
    <name type="scientific">Trifolium subterraneum</name>
    <name type="common">Subterranean clover</name>
    <dbReference type="NCBI Taxonomy" id="3900"/>
    <lineage>
        <taxon>Eukaryota</taxon>
        <taxon>Viridiplantae</taxon>
        <taxon>Streptophyta</taxon>
        <taxon>Embryophyta</taxon>
        <taxon>Tracheophyta</taxon>
        <taxon>Spermatophyta</taxon>
        <taxon>Magnoliopsida</taxon>
        <taxon>eudicotyledons</taxon>
        <taxon>Gunneridae</taxon>
        <taxon>Pentapetalae</taxon>
        <taxon>rosids</taxon>
        <taxon>fabids</taxon>
        <taxon>Fabales</taxon>
        <taxon>Fabaceae</taxon>
        <taxon>Papilionoideae</taxon>
        <taxon>50 kb inversion clade</taxon>
        <taxon>NPAAA clade</taxon>
        <taxon>Hologalegina</taxon>
        <taxon>IRL clade</taxon>
        <taxon>Trifolieae</taxon>
        <taxon>Trifolium</taxon>
    </lineage>
</organism>
<sequence length="102" mass="11084">MLPPAVPVRLILLADFTGQQNVILKTQNQPIPMQVSNIRPRHPTADGSVSATGCWCLQILHDSNVEGAMALVKSLEFAIDLLYLSLQSESDSSNVIATLKNK</sequence>
<evidence type="ECO:0000313" key="1">
    <source>
        <dbReference type="EMBL" id="GAU34322.1"/>
    </source>
</evidence>
<evidence type="ECO:0000313" key="2">
    <source>
        <dbReference type="Proteomes" id="UP000242715"/>
    </source>
</evidence>
<protein>
    <submittedName>
        <fullName evidence="1">Uncharacterized protein</fullName>
    </submittedName>
</protein>
<gene>
    <name evidence="1" type="ORF">TSUD_20290</name>
</gene>
<dbReference type="AlphaFoldDB" id="A0A2Z6NCF2"/>
<dbReference type="EMBL" id="DF973552">
    <property type="protein sequence ID" value="GAU34322.1"/>
    <property type="molecule type" value="Genomic_DNA"/>
</dbReference>
<proteinExistence type="predicted"/>